<protein>
    <submittedName>
        <fullName evidence="2">Uncharacterized protein</fullName>
    </submittedName>
</protein>
<reference evidence="2" key="1">
    <citation type="submission" date="2022-03" db="EMBL/GenBank/DDBJ databases">
        <authorList>
            <person name="Martin H S."/>
        </authorList>
    </citation>
    <scope>NUCLEOTIDE SEQUENCE</scope>
</reference>
<dbReference type="EMBL" id="OW152826">
    <property type="protein sequence ID" value="CAH2042538.1"/>
    <property type="molecule type" value="Genomic_DNA"/>
</dbReference>
<evidence type="ECO:0000313" key="3">
    <source>
        <dbReference type="Proteomes" id="UP000837857"/>
    </source>
</evidence>
<evidence type="ECO:0000256" key="1">
    <source>
        <dbReference type="SAM" id="MobiDB-lite"/>
    </source>
</evidence>
<keyword evidence="3" id="KW-1185">Reference proteome</keyword>
<name>A0ABN8HZZ2_9NEOP</name>
<accession>A0ABN8HZZ2</accession>
<proteinExistence type="predicted"/>
<gene>
    <name evidence="2" type="ORF">IPOD504_LOCUS3897</name>
</gene>
<dbReference type="Proteomes" id="UP000837857">
    <property type="component" value="Chromosome 14"/>
</dbReference>
<feature type="region of interest" description="Disordered" evidence="1">
    <location>
        <begin position="1"/>
        <end position="26"/>
    </location>
</feature>
<feature type="non-terminal residue" evidence="2">
    <location>
        <position position="79"/>
    </location>
</feature>
<organism evidence="2 3">
    <name type="scientific">Iphiclides podalirius</name>
    <name type="common">scarce swallowtail</name>
    <dbReference type="NCBI Taxonomy" id="110791"/>
    <lineage>
        <taxon>Eukaryota</taxon>
        <taxon>Metazoa</taxon>
        <taxon>Ecdysozoa</taxon>
        <taxon>Arthropoda</taxon>
        <taxon>Hexapoda</taxon>
        <taxon>Insecta</taxon>
        <taxon>Pterygota</taxon>
        <taxon>Neoptera</taxon>
        <taxon>Endopterygota</taxon>
        <taxon>Lepidoptera</taxon>
        <taxon>Glossata</taxon>
        <taxon>Ditrysia</taxon>
        <taxon>Papilionoidea</taxon>
        <taxon>Papilionidae</taxon>
        <taxon>Papilioninae</taxon>
        <taxon>Iphiclides</taxon>
    </lineage>
</organism>
<sequence>MPRGSTPTSYRELYQGPAPSPRVANRRRAIAAPSRHWFDTLLIAPPFSIRGLINHNYPLISMLRPTGFAPATMQFGLCT</sequence>
<evidence type="ECO:0000313" key="2">
    <source>
        <dbReference type="EMBL" id="CAH2042538.1"/>
    </source>
</evidence>